<dbReference type="AlphaFoldDB" id="A0A0R1NET4"/>
<sequence>MSKTQQRIKEAFIYLIHTKGFERLTISDITQYAHINRSTFYAHYQDKFDLIHQYEQKFLTALRDIISNRLAAAMVAPNNGPETMVTYDAVRKMLDYIAADFDLVKALISPGGDPQVVNEMKKMLREIIDADLYQVKGNTKMTTVIPDNYAHEIVVGDIVNIVTFWLSQDNPDSPEAVAEIIMKTRFMSPYQLLGIPQ</sequence>
<dbReference type="Pfam" id="PF00440">
    <property type="entry name" value="TetR_N"/>
    <property type="match status" value="1"/>
</dbReference>
<dbReference type="STRING" id="1423792.FD09_GL000436"/>
<dbReference type="PANTHER" id="PTHR43479">
    <property type="entry name" value="ACREF/ENVCD OPERON REPRESSOR-RELATED"/>
    <property type="match status" value="1"/>
</dbReference>
<dbReference type="PROSITE" id="PS50977">
    <property type="entry name" value="HTH_TETR_2"/>
    <property type="match status" value="1"/>
</dbReference>
<evidence type="ECO:0000256" key="1">
    <source>
        <dbReference type="ARBA" id="ARBA00023125"/>
    </source>
</evidence>
<reference evidence="4 5" key="1">
    <citation type="journal article" date="2015" name="Genome Announc.">
        <title>Expanding the biotechnology potential of lactobacilli through comparative genomics of 213 strains and associated genera.</title>
        <authorList>
            <person name="Sun Z."/>
            <person name="Harris H.M."/>
            <person name="McCann A."/>
            <person name="Guo C."/>
            <person name="Argimon S."/>
            <person name="Zhang W."/>
            <person name="Yang X."/>
            <person name="Jeffery I.B."/>
            <person name="Cooney J.C."/>
            <person name="Kagawa T.F."/>
            <person name="Liu W."/>
            <person name="Song Y."/>
            <person name="Salvetti E."/>
            <person name="Wrobel A."/>
            <person name="Rasinkangas P."/>
            <person name="Parkhill J."/>
            <person name="Rea M.C."/>
            <person name="O'Sullivan O."/>
            <person name="Ritari J."/>
            <person name="Douillard F.P."/>
            <person name="Paul Ross R."/>
            <person name="Yang R."/>
            <person name="Briner A.E."/>
            <person name="Felis G.E."/>
            <person name="de Vos W.M."/>
            <person name="Barrangou R."/>
            <person name="Klaenhammer T.R."/>
            <person name="Caufield P.W."/>
            <person name="Cui Y."/>
            <person name="Zhang H."/>
            <person name="O'Toole P.W."/>
        </authorList>
    </citation>
    <scope>NUCLEOTIDE SEQUENCE [LARGE SCALE GENOMIC DNA]</scope>
    <source>
        <strain evidence="4 5">DSM 12744</strain>
    </source>
</reference>
<feature type="DNA-binding region" description="H-T-H motif" evidence="2">
    <location>
        <begin position="25"/>
        <end position="44"/>
    </location>
</feature>
<dbReference type="PANTHER" id="PTHR43479:SF7">
    <property type="entry name" value="TETR-FAMILY TRANSCRIPTIONAL REGULATOR"/>
    <property type="match status" value="1"/>
</dbReference>
<dbReference type="PATRIC" id="fig|1423792.3.peg.440"/>
<dbReference type="InterPro" id="IPR001647">
    <property type="entry name" value="HTH_TetR"/>
</dbReference>
<gene>
    <name evidence="4" type="ORF">FD09_GL000436</name>
</gene>
<name>A0A0R1NET4_9LACO</name>
<keyword evidence="5" id="KW-1185">Reference proteome</keyword>
<comment type="caution">
    <text evidence="4">The sequence shown here is derived from an EMBL/GenBank/DDBJ whole genome shotgun (WGS) entry which is preliminary data.</text>
</comment>
<evidence type="ECO:0000313" key="4">
    <source>
        <dbReference type="EMBL" id="KRL14776.1"/>
    </source>
</evidence>
<protein>
    <submittedName>
        <fullName evidence="4">Transcriptional regulator</fullName>
    </submittedName>
</protein>
<dbReference type="Gene3D" id="1.10.357.10">
    <property type="entry name" value="Tetracycline Repressor, domain 2"/>
    <property type="match status" value="1"/>
</dbReference>
<accession>A0A0R1NET4</accession>
<proteinExistence type="predicted"/>
<dbReference type="InterPro" id="IPR050624">
    <property type="entry name" value="HTH-type_Tx_Regulator"/>
</dbReference>
<evidence type="ECO:0000259" key="3">
    <source>
        <dbReference type="PROSITE" id="PS50977"/>
    </source>
</evidence>
<dbReference type="Proteomes" id="UP000051330">
    <property type="component" value="Unassembled WGS sequence"/>
</dbReference>
<feature type="domain" description="HTH tetR-type" evidence="3">
    <location>
        <begin position="2"/>
        <end position="62"/>
    </location>
</feature>
<dbReference type="InterPro" id="IPR009057">
    <property type="entry name" value="Homeodomain-like_sf"/>
</dbReference>
<dbReference type="EMBL" id="AZEC01000001">
    <property type="protein sequence ID" value="KRL14776.1"/>
    <property type="molecule type" value="Genomic_DNA"/>
</dbReference>
<dbReference type="GO" id="GO:0003677">
    <property type="term" value="F:DNA binding"/>
    <property type="evidence" value="ECO:0007669"/>
    <property type="project" value="UniProtKB-UniRule"/>
</dbReference>
<organism evidence="4 5">
    <name type="scientific">Schleiferilactobacillus perolens DSM 12744</name>
    <dbReference type="NCBI Taxonomy" id="1423792"/>
    <lineage>
        <taxon>Bacteria</taxon>
        <taxon>Bacillati</taxon>
        <taxon>Bacillota</taxon>
        <taxon>Bacilli</taxon>
        <taxon>Lactobacillales</taxon>
        <taxon>Lactobacillaceae</taxon>
        <taxon>Schleiferilactobacillus</taxon>
    </lineage>
</organism>
<evidence type="ECO:0000256" key="2">
    <source>
        <dbReference type="PROSITE-ProRule" id="PRU00335"/>
    </source>
</evidence>
<evidence type="ECO:0000313" key="5">
    <source>
        <dbReference type="Proteomes" id="UP000051330"/>
    </source>
</evidence>
<dbReference type="InterPro" id="IPR039532">
    <property type="entry name" value="TetR_C_Firmicutes"/>
</dbReference>
<dbReference type="Pfam" id="PF14278">
    <property type="entry name" value="TetR_C_8"/>
    <property type="match status" value="1"/>
</dbReference>
<dbReference type="SUPFAM" id="SSF46689">
    <property type="entry name" value="Homeodomain-like"/>
    <property type="match status" value="1"/>
</dbReference>
<keyword evidence="1 2" id="KW-0238">DNA-binding</keyword>